<protein>
    <submittedName>
        <fullName evidence="3">Crotonase</fullName>
    </submittedName>
</protein>
<dbReference type="AlphaFoldDB" id="A0A132EDC5"/>
<dbReference type="GO" id="GO:0005829">
    <property type="term" value="C:cytosol"/>
    <property type="evidence" value="ECO:0007669"/>
    <property type="project" value="TreeGrafter"/>
</dbReference>
<dbReference type="GO" id="GO:0008935">
    <property type="term" value="F:1,4-dihydroxy-2-naphthoyl-CoA synthase activity"/>
    <property type="evidence" value="ECO:0007669"/>
    <property type="project" value="TreeGrafter"/>
</dbReference>
<evidence type="ECO:0000256" key="1">
    <source>
        <dbReference type="ARBA" id="ARBA00005254"/>
    </source>
</evidence>
<dbReference type="CDD" id="cd06558">
    <property type="entry name" value="crotonase-like"/>
    <property type="match status" value="1"/>
</dbReference>
<accession>A0A132EDC5</accession>
<dbReference type="GO" id="GO:0009234">
    <property type="term" value="P:menaquinone biosynthetic process"/>
    <property type="evidence" value="ECO:0007669"/>
    <property type="project" value="TreeGrafter"/>
</dbReference>
<dbReference type="PANTHER" id="PTHR43113">
    <property type="entry name" value="NUCLEOSIDE-DIPHOSPHATE-SUGAR EPIMERASE"/>
    <property type="match status" value="1"/>
</dbReference>
<dbReference type="OrthoDB" id="9774843at2"/>
<dbReference type="InterPro" id="IPR001753">
    <property type="entry name" value="Enoyl-CoA_hydra/iso"/>
</dbReference>
<dbReference type="PROSITE" id="PS00166">
    <property type="entry name" value="ENOYL_COA_HYDRATASE"/>
    <property type="match status" value="1"/>
</dbReference>
<evidence type="ECO:0000313" key="4">
    <source>
        <dbReference type="Proteomes" id="UP000062912"/>
    </source>
</evidence>
<dbReference type="RefSeq" id="WP_060244695.1">
    <property type="nucleotide sequence ID" value="NZ_LPJR01000056.1"/>
</dbReference>
<evidence type="ECO:0000256" key="2">
    <source>
        <dbReference type="RuleBase" id="RU003707"/>
    </source>
</evidence>
<comment type="similarity">
    <text evidence="1 2">Belongs to the enoyl-CoA hydratase/isomerase family.</text>
</comment>
<reference evidence="3 4" key="1">
    <citation type="submission" date="2015-11" db="EMBL/GenBank/DDBJ databases">
        <title>Expanding the genomic diversity of Burkholderia species for the development of highly accurate diagnostics.</title>
        <authorList>
            <person name="Sahl J."/>
            <person name="Keim P."/>
            <person name="Wagner D."/>
        </authorList>
    </citation>
    <scope>NUCLEOTIDE SEQUENCE [LARGE SCALE GENOMIC DNA]</scope>
    <source>
        <strain evidence="3 4">MSMB368WGS</strain>
    </source>
</reference>
<dbReference type="SUPFAM" id="SSF52096">
    <property type="entry name" value="ClpP/crotonase"/>
    <property type="match status" value="1"/>
</dbReference>
<organism evidence="3 4">
    <name type="scientific">Burkholderia pseudomultivorans</name>
    <dbReference type="NCBI Taxonomy" id="1207504"/>
    <lineage>
        <taxon>Bacteria</taxon>
        <taxon>Pseudomonadati</taxon>
        <taxon>Pseudomonadota</taxon>
        <taxon>Betaproteobacteria</taxon>
        <taxon>Burkholderiales</taxon>
        <taxon>Burkholderiaceae</taxon>
        <taxon>Burkholderia</taxon>
        <taxon>Burkholderia cepacia complex</taxon>
    </lineage>
</organism>
<dbReference type="Gene3D" id="1.10.12.10">
    <property type="entry name" value="Lyase 2-enoyl-coa Hydratase, Chain A, domain 2"/>
    <property type="match status" value="1"/>
</dbReference>
<dbReference type="Proteomes" id="UP000062912">
    <property type="component" value="Unassembled WGS sequence"/>
</dbReference>
<dbReference type="Pfam" id="PF00378">
    <property type="entry name" value="ECH_1"/>
    <property type="match status" value="1"/>
</dbReference>
<dbReference type="PANTHER" id="PTHR43113:SF1">
    <property type="entry name" value="1,4-DIHYDROXY-2-NAPHTHOYL-COA SYNTHASE, PEROXISOMAL"/>
    <property type="match status" value="1"/>
</dbReference>
<evidence type="ECO:0000313" key="3">
    <source>
        <dbReference type="EMBL" id="KWF24864.1"/>
    </source>
</evidence>
<dbReference type="Gene3D" id="3.90.226.10">
    <property type="entry name" value="2-enoyl-CoA Hydratase, Chain A, domain 1"/>
    <property type="match status" value="1"/>
</dbReference>
<comment type="caution">
    <text evidence="3">The sequence shown here is derived from an EMBL/GenBank/DDBJ whole genome shotgun (WGS) entry which is preliminary data.</text>
</comment>
<gene>
    <name evidence="3" type="ORF">WT56_00865</name>
</gene>
<sequence>MSYETILYEEDGPIGTLTLNRPDDGNMFTRRMCEEIRDCIYAVSRETRTRVLVITGAGEKFFCIGGRKDGMEDSLLYAGVLPTLEMYEAIERLQKPVIASVNGYAVGGGNVLQVVCDITIAKQSAVFRQVGTMMGSFDGGYGTWYLEDLVGKKRAKEIWFRNPRMSAEEACEIGLINKVVPDDRLREATREMALEIADRGSFALASVKGAFNARHGGVSGLSRMAHDLLLRNYLETEESRELRASFGEKRKPDSTKFGH</sequence>
<dbReference type="InterPro" id="IPR029045">
    <property type="entry name" value="ClpP/crotonase-like_dom_sf"/>
</dbReference>
<dbReference type="InterPro" id="IPR014748">
    <property type="entry name" value="Enoyl-CoA_hydra_C"/>
</dbReference>
<dbReference type="InterPro" id="IPR018376">
    <property type="entry name" value="Enoyl-CoA_hyd/isom_CS"/>
</dbReference>
<dbReference type="EMBL" id="LPJR01000056">
    <property type="protein sequence ID" value="KWF24864.1"/>
    <property type="molecule type" value="Genomic_DNA"/>
</dbReference>
<name>A0A132EDC5_9BURK</name>
<proteinExistence type="inferred from homology"/>